<accession>A0A5C1A7V2</accession>
<dbReference type="KEGG" id="lrs:PX52LOC_01718"/>
<sequence>MGDRVWQIPQEQFVAAWNRAATLADLSPVLRELAGGSVPRWAAIVRARALRKEGVDLKPLIPQTAAA</sequence>
<gene>
    <name evidence="1" type="ORF">PX52LOC_01718</name>
</gene>
<reference evidence="2" key="1">
    <citation type="submission" date="2019-08" db="EMBL/GenBank/DDBJ databases">
        <title>Limnoglobus roseus gen. nov., sp. nov., a novel freshwater planctomycete with a giant genome from the family Gemmataceae.</title>
        <authorList>
            <person name="Kulichevskaya I.S."/>
            <person name="Naumoff D.G."/>
            <person name="Miroshnikov K."/>
            <person name="Ivanova A."/>
            <person name="Philippov D.A."/>
            <person name="Hakobyan A."/>
            <person name="Rijpstra I.C."/>
            <person name="Sinninghe Damste J.S."/>
            <person name="Liesack W."/>
            <person name="Dedysh S.N."/>
        </authorList>
    </citation>
    <scope>NUCLEOTIDE SEQUENCE [LARGE SCALE GENOMIC DNA]</scope>
    <source>
        <strain evidence="2">PX52</strain>
    </source>
</reference>
<keyword evidence="2" id="KW-1185">Reference proteome</keyword>
<dbReference type="RefSeq" id="WP_149109682.1">
    <property type="nucleotide sequence ID" value="NZ_CP042425.1"/>
</dbReference>
<proteinExistence type="predicted"/>
<protein>
    <submittedName>
        <fullName evidence="1">Uncharacterized protein</fullName>
    </submittedName>
</protein>
<evidence type="ECO:0000313" key="2">
    <source>
        <dbReference type="Proteomes" id="UP000324974"/>
    </source>
</evidence>
<dbReference type="Proteomes" id="UP000324974">
    <property type="component" value="Chromosome"/>
</dbReference>
<dbReference type="OrthoDB" id="290302at2"/>
<dbReference type="EMBL" id="CP042425">
    <property type="protein sequence ID" value="QEL14820.1"/>
    <property type="molecule type" value="Genomic_DNA"/>
</dbReference>
<dbReference type="AlphaFoldDB" id="A0A5C1A7V2"/>
<organism evidence="1 2">
    <name type="scientific">Limnoglobus roseus</name>
    <dbReference type="NCBI Taxonomy" id="2598579"/>
    <lineage>
        <taxon>Bacteria</taxon>
        <taxon>Pseudomonadati</taxon>
        <taxon>Planctomycetota</taxon>
        <taxon>Planctomycetia</taxon>
        <taxon>Gemmatales</taxon>
        <taxon>Gemmataceae</taxon>
        <taxon>Limnoglobus</taxon>
    </lineage>
</organism>
<name>A0A5C1A7V2_9BACT</name>
<evidence type="ECO:0000313" key="1">
    <source>
        <dbReference type="EMBL" id="QEL14820.1"/>
    </source>
</evidence>